<dbReference type="OrthoDB" id="8954335at2759"/>
<accession>A0A9W5TDD7</accession>
<dbReference type="GO" id="GO:0042254">
    <property type="term" value="P:ribosome biogenesis"/>
    <property type="evidence" value="ECO:0007669"/>
    <property type="project" value="UniProtKB-KW"/>
</dbReference>
<feature type="compositionally biased region" description="Polar residues" evidence="8">
    <location>
        <begin position="263"/>
        <end position="272"/>
    </location>
</feature>
<dbReference type="CDD" id="cd01895">
    <property type="entry name" value="EngA2"/>
    <property type="match status" value="1"/>
</dbReference>
<evidence type="ECO:0000256" key="3">
    <source>
        <dbReference type="ARBA" id="ARBA00022517"/>
    </source>
</evidence>
<reference evidence="11" key="1">
    <citation type="submission" date="2019-12" db="EMBL/GenBank/DDBJ databases">
        <title>Genome sequence of Babesia ovis.</title>
        <authorList>
            <person name="Yamagishi J."/>
            <person name="Sevinc F."/>
            <person name="Xuan X."/>
        </authorList>
    </citation>
    <scope>NUCLEOTIDE SEQUENCE</scope>
    <source>
        <strain evidence="11">Selcuk</strain>
    </source>
</reference>
<evidence type="ECO:0000256" key="4">
    <source>
        <dbReference type="ARBA" id="ARBA00022737"/>
    </source>
</evidence>
<feature type="compositionally biased region" description="Basic and acidic residues" evidence="8">
    <location>
        <begin position="217"/>
        <end position="229"/>
    </location>
</feature>
<evidence type="ECO:0000313" key="11">
    <source>
        <dbReference type="EMBL" id="GFE55900.1"/>
    </source>
</evidence>
<dbReference type="Proteomes" id="UP001057455">
    <property type="component" value="Unassembled WGS sequence"/>
</dbReference>
<evidence type="ECO:0000259" key="10">
    <source>
        <dbReference type="Pfam" id="PF14714"/>
    </source>
</evidence>
<dbReference type="GO" id="GO:0005525">
    <property type="term" value="F:GTP binding"/>
    <property type="evidence" value="ECO:0007669"/>
    <property type="project" value="UniProtKB-KW"/>
</dbReference>
<evidence type="ECO:0000256" key="8">
    <source>
        <dbReference type="SAM" id="MobiDB-lite"/>
    </source>
</evidence>
<dbReference type="GO" id="GO:0016020">
    <property type="term" value="C:membrane"/>
    <property type="evidence" value="ECO:0007669"/>
    <property type="project" value="InterPro"/>
</dbReference>
<evidence type="ECO:0000259" key="9">
    <source>
        <dbReference type="Pfam" id="PF01926"/>
    </source>
</evidence>
<proteinExistence type="inferred from homology"/>
<feature type="domain" description="G" evidence="9">
    <location>
        <begin position="371"/>
        <end position="455"/>
    </location>
</feature>
<evidence type="ECO:0000256" key="6">
    <source>
        <dbReference type="ARBA" id="ARBA00023134"/>
    </source>
</evidence>
<dbReference type="InterPro" id="IPR005225">
    <property type="entry name" value="Small_GTP-bd"/>
</dbReference>
<feature type="compositionally biased region" description="Polar residues" evidence="8">
    <location>
        <begin position="235"/>
        <end position="246"/>
    </location>
</feature>
<dbReference type="NCBIfam" id="TIGR00231">
    <property type="entry name" value="small_GTP"/>
    <property type="match status" value="1"/>
</dbReference>
<organism evidence="11 12">
    <name type="scientific">Babesia ovis</name>
    <dbReference type="NCBI Taxonomy" id="5869"/>
    <lineage>
        <taxon>Eukaryota</taxon>
        <taxon>Sar</taxon>
        <taxon>Alveolata</taxon>
        <taxon>Apicomplexa</taxon>
        <taxon>Aconoidasida</taxon>
        <taxon>Piroplasmida</taxon>
        <taxon>Babesiidae</taxon>
        <taxon>Babesia</taxon>
    </lineage>
</organism>
<comment type="caution">
    <text evidence="11">The sequence shown here is derived from an EMBL/GenBank/DDBJ whole genome shotgun (WGS) entry which is preliminary data.</text>
</comment>
<keyword evidence="3" id="KW-0690">Ribosome biogenesis</keyword>
<dbReference type="SUPFAM" id="SSF52540">
    <property type="entry name" value="P-loop containing nucleoside triphosphate hydrolases"/>
    <property type="match status" value="2"/>
</dbReference>
<dbReference type="InterPro" id="IPR015946">
    <property type="entry name" value="KH_dom-like_a/b"/>
</dbReference>
<keyword evidence="12" id="KW-1185">Reference proteome</keyword>
<dbReference type="InterPro" id="IPR016484">
    <property type="entry name" value="GTPase_Der"/>
</dbReference>
<gene>
    <name evidence="11" type="ORF">BaOVIS_033040</name>
</gene>
<keyword evidence="4" id="KW-0677">Repeat</keyword>
<dbReference type="NCBIfam" id="TIGR03594">
    <property type="entry name" value="GTPase_EngA"/>
    <property type="match status" value="1"/>
</dbReference>
<feature type="region of interest" description="Disordered" evidence="8">
    <location>
        <begin position="339"/>
        <end position="364"/>
    </location>
</feature>
<evidence type="ECO:0000256" key="2">
    <source>
        <dbReference type="ARBA" id="ARBA00020953"/>
    </source>
</evidence>
<dbReference type="HAMAP" id="MF_00195">
    <property type="entry name" value="GTPase_Der"/>
    <property type="match status" value="1"/>
</dbReference>
<dbReference type="InterPro" id="IPR032859">
    <property type="entry name" value="KH_dom-like"/>
</dbReference>
<dbReference type="Gene3D" id="3.30.300.20">
    <property type="match status" value="1"/>
</dbReference>
<protein>
    <recommendedName>
        <fullName evidence="2">GTPase Der</fullName>
    </recommendedName>
    <alternativeName>
        <fullName evidence="7">GTP-binding protein EngA</fullName>
    </alternativeName>
</protein>
<evidence type="ECO:0000256" key="7">
    <source>
        <dbReference type="ARBA" id="ARBA00032345"/>
    </source>
</evidence>
<feature type="domain" description="G" evidence="9">
    <location>
        <begin position="512"/>
        <end position="627"/>
    </location>
</feature>
<keyword evidence="5" id="KW-0547">Nucleotide-binding</keyword>
<dbReference type="Pfam" id="PF01926">
    <property type="entry name" value="MMR_HSR1"/>
    <property type="match status" value="2"/>
</dbReference>
<feature type="region of interest" description="Disordered" evidence="8">
    <location>
        <begin position="161"/>
        <end position="272"/>
    </location>
</feature>
<dbReference type="EMBL" id="BLIY01000025">
    <property type="protein sequence ID" value="GFE55900.1"/>
    <property type="molecule type" value="Genomic_DNA"/>
</dbReference>
<feature type="domain" description="GTPase Der C-terminal KH-domain-like" evidence="10">
    <location>
        <begin position="687"/>
        <end position="762"/>
    </location>
</feature>
<dbReference type="PANTHER" id="PTHR43834">
    <property type="entry name" value="GTPASE DER"/>
    <property type="match status" value="1"/>
</dbReference>
<dbReference type="PANTHER" id="PTHR43834:SF2">
    <property type="entry name" value="GTPASE DER"/>
    <property type="match status" value="1"/>
</dbReference>
<evidence type="ECO:0000256" key="1">
    <source>
        <dbReference type="ARBA" id="ARBA00008279"/>
    </source>
</evidence>
<comment type="similarity">
    <text evidence="1">Belongs to the TRAFAC class TrmE-Era-EngA-EngB-Septin-like GTPase superfamily. EngA (Der) GTPase family.</text>
</comment>
<feature type="compositionally biased region" description="Basic and acidic residues" evidence="8">
    <location>
        <begin position="171"/>
        <end position="183"/>
    </location>
</feature>
<dbReference type="Gene3D" id="3.40.50.300">
    <property type="entry name" value="P-loop containing nucleotide triphosphate hydrolases"/>
    <property type="match status" value="2"/>
</dbReference>
<evidence type="ECO:0000256" key="5">
    <source>
        <dbReference type="ARBA" id="ARBA00022741"/>
    </source>
</evidence>
<dbReference type="PRINTS" id="PR00326">
    <property type="entry name" value="GTP1OBG"/>
</dbReference>
<dbReference type="InterPro" id="IPR006073">
    <property type="entry name" value="GTP-bd"/>
</dbReference>
<evidence type="ECO:0000313" key="12">
    <source>
        <dbReference type="Proteomes" id="UP001057455"/>
    </source>
</evidence>
<feature type="compositionally biased region" description="Polar residues" evidence="8">
    <location>
        <begin position="184"/>
        <end position="194"/>
    </location>
</feature>
<sequence>MSQTSDLIEQLLLESECVTIPVITQALGLDTNNSIQSTIEFAGGKDITLVYSVCYTDDHDNVVLSHKTKSEIEGHKNTGGDFQPILFGIQRNKSANNVDLEQICWDHEFKVLGKGLKEALHNSNLHIPSYTKLITSEIRIRRYDRSQQGDSALCTPINKPLAAQASQPRSTDVKQQFKQEVKQHSNPTSKQQPPLQRDDPPKRAKTTTSHAAVTKKTVSDGERVKEDVQPKPSATKDSTTEASIHTANMDAHKATSGVEAKDTSVSPSNMMETSSLFSNDDPCDDMDLDVPPSYNKQPASYVEKVTKETTYVDSGYFVVEESDEYVQVTEPIKSVSAVQPKFPSTAPSMDGSKRSAPKRSQKNLNQSSLMDRQYALADWNGCGFRLIDTGGLEDDNAYADSIREQVGNSLEEAHVAIVVVDGQAGLTDADMEVRNFVIEATRRNRNLRILLCVNKCESFHFGDVLAEQFWRLGLGQPYPVSALHGTGLAELLNECLVGFDQVQIEDEHDVIVSFIGRPNCGKSSLINLLAGTNRCLVSPNEGTTLDTVEIPIVRDEKRYLMIDTAGMRIQSKDRISFLPKGRSLRAIRKSDVCVLVVDANWGISRNDVKLAEEIKAESKAAVIVCNKWDLIDKDPTVYKNAVSYVKEKLHWLDYADVIFTSAKSGQRVGNILEACANAHEQYAKSFPTALLNDVLREATFLQKPPVTHGRRLNIYYACQVHSKPPGIALFCNDERLLTDDYAEYLEVFFRRSLNLTGSPINLLEWLPQANPYLFPFDAIYQTTNAYIKPFQTLIPPIHGVDISNIVAFFVLDRIEFLLAHKPGVAQVAL</sequence>
<keyword evidence="6" id="KW-0342">GTP-binding</keyword>
<dbReference type="Pfam" id="PF14714">
    <property type="entry name" value="KH_dom-like"/>
    <property type="match status" value="1"/>
</dbReference>
<dbReference type="AlphaFoldDB" id="A0A9W5TDD7"/>
<dbReference type="InterPro" id="IPR027417">
    <property type="entry name" value="P-loop_NTPase"/>
</dbReference>
<name>A0A9W5TDD7_BABOV</name>